<dbReference type="Proteomes" id="UP000243207">
    <property type="component" value="Chromosome I"/>
</dbReference>
<accession>A0A1H1UL94</accession>
<evidence type="ECO:0000313" key="3">
    <source>
        <dbReference type="Proteomes" id="UP000243207"/>
    </source>
</evidence>
<protein>
    <recommendedName>
        <fullName evidence="4">Dehydrogenase</fullName>
    </recommendedName>
</protein>
<dbReference type="EMBL" id="LT629736">
    <property type="protein sequence ID" value="SDS73314.1"/>
    <property type="molecule type" value="Genomic_DNA"/>
</dbReference>
<evidence type="ECO:0008006" key="4">
    <source>
        <dbReference type="Google" id="ProtNLM"/>
    </source>
</evidence>
<feature type="chain" id="PRO_5009262402" description="Dehydrogenase" evidence="1">
    <location>
        <begin position="32"/>
        <end position="253"/>
    </location>
</feature>
<dbReference type="OrthoDB" id="6007799at2"/>
<proteinExistence type="predicted"/>
<dbReference type="STRING" id="487184.SAMN05216421_2082"/>
<dbReference type="Pfam" id="PF11306">
    <property type="entry name" value="DUF3108"/>
    <property type="match status" value="1"/>
</dbReference>
<evidence type="ECO:0000256" key="1">
    <source>
        <dbReference type="SAM" id="SignalP"/>
    </source>
</evidence>
<dbReference type="AlphaFoldDB" id="A0A1H1UL94"/>
<reference evidence="3" key="1">
    <citation type="submission" date="2016-10" db="EMBL/GenBank/DDBJ databases">
        <authorList>
            <person name="Varghese N."/>
            <person name="Submissions S."/>
        </authorList>
    </citation>
    <scope>NUCLEOTIDE SEQUENCE [LARGE SCALE GENOMIC DNA]</scope>
    <source>
        <strain evidence="3">NRRL B-51270</strain>
    </source>
</reference>
<keyword evidence="1" id="KW-0732">Signal</keyword>
<evidence type="ECO:0000313" key="2">
    <source>
        <dbReference type="EMBL" id="SDS73314.1"/>
    </source>
</evidence>
<dbReference type="InterPro" id="IPR021457">
    <property type="entry name" value="DUF3108"/>
</dbReference>
<keyword evidence="3" id="KW-1185">Reference proteome</keyword>
<feature type="signal peptide" evidence="1">
    <location>
        <begin position="1"/>
        <end position="31"/>
    </location>
</feature>
<sequence>MRERRNYRFARRPVRWTLLLPLLLGSALTMAQELVPFTASYAADMRKIPVNGEATHSLEPTENGNWRLSFNAGMFVARLSEESVLRLEDDRIVPLTYHYQRRGLGRGRETVQFFDWTSGVVTGEHKGEPFTLPTEPGLLDQTTYQLALQRDLAAGKQDMTYRVVDGDSIDEYRFRVVGEDRVTTRVGQFDAIEVERVREPESKRQTTLWFAKDWQYLLVRLKQIETDGQEYQIVLKDAVLDGDPVEGIPVGSE</sequence>
<gene>
    <name evidence="2" type="ORF">SAMN05216421_2082</name>
</gene>
<name>A0A1H1UL94_9GAMM</name>
<organism evidence="2 3">
    <name type="scientific">Halopseudomonas xinjiangensis</name>
    <dbReference type="NCBI Taxonomy" id="487184"/>
    <lineage>
        <taxon>Bacteria</taxon>
        <taxon>Pseudomonadati</taxon>
        <taxon>Pseudomonadota</taxon>
        <taxon>Gammaproteobacteria</taxon>
        <taxon>Pseudomonadales</taxon>
        <taxon>Pseudomonadaceae</taxon>
        <taxon>Halopseudomonas</taxon>
    </lineage>
</organism>